<feature type="transmembrane region" description="Helical" evidence="1">
    <location>
        <begin position="378"/>
        <end position="399"/>
    </location>
</feature>
<keyword evidence="1" id="KW-1133">Transmembrane helix</keyword>
<evidence type="ECO:0000313" key="3">
    <source>
        <dbReference type="Proteomes" id="UP000231586"/>
    </source>
</evidence>
<gene>
    <name evidence="2" type="ORF">CLV34_1464</name>
</gene>
<feature type="transmembrane region" description="Helical" evidence="1">
    <location>
        <begin position="311"/>
        <end position="332"/>
    </location>
</feature>
<dbReference type="InterPro" id="IPR047928">
    <property type="entry name" value="Perm_prefix_1"/>
</dbReference>
<feature type="transmembrane region" description="Helical" evidence="1">
    <location>
        <begin position="450"/>
        <end position="470"/>
    </location>
</feature>
<dbReference type="AlphaFoldDB" id="A0A2M8WSR1"/>
<evidence type="ECO:0000313" key="2">
    <source>
        <dbReference type="EMBL" id="PJI93981.1"/>
    </source>
</evidence>
<protein>
    <recommendedName>
        <fullName evidence="4">DUF4153 domain-containing protein</fullName>
    </recommendedName>
</protein>
<feature type="transmembrane region" description="Helical" evidence="1">
    <location>
        <begin position="246"/>
        <end position="272"/>
    </location>
</feature>
<organism evidence="2 3">
    <name type="scientific">Luteimicrobium subarcticum</name>
    <dbReference type="NCBI Taxonomy" id="620910"/>
    <lineage>
        <taxon>Bacteria</taxon>
        <taxon>Bacillati</taxon>
        <taxon>Actinomycetota</taxon>
        <taxon>Actinomycetes</taxon>
        <taxon>Micrococcales</taxon>
        <taxon>Luteimicrobium</taxon>
    </lineage>
</organism>
<keyword evidence="3" id="KW-1185">Reference proteome</keyword>
<evidence type="ECO:0000256" key="1">
    <source>
        <dbReference type="SAM" id="Phobius"/>
    </source>
</evidence>
<dbReference type="OrthoDB" id="637094at2"/>
<feature type="transmembrane region" description="Helical" evidence="1">
    <location>
        <begin position="278"/>
        <end position="299"/>
    </location>
</feature>
<feature type="transmembrane region" description="Helical" evidence="1">
    <location>
        <begin position="344"/>
        <end position="366"/>
    </location>
</feature>
<sequence length="473" mass="50379">MSRARDETLVPDGTLDEQIDAWRAYARRARAVDAPDVDELEDHLRDQVADLVRSGLSEREAFLVAVGRLGALDDVSREFAREHSERLWKQLVLWDEPGTGPAGESVRRRSLVRALALAGGAALALKLPTLFGISFGGGSDGTVDESDVMFYLINVSALVLPFLGAYLALDRAMPWRRVLGMLVAPAAVLVAAANLYPYEPTGATAILTAIHLPVALWTLVGVAYVGGDWRSASRRMDFVRFTGEWVVYYALVALGGGVLTGVVVAGFTALGVDVTGFVSSWLVPCGAAGAVVVAAWLVEAKQAVVENVAPVLARVFTPLVTAVVLALLVATLVRWDGADVDRGLLILVDVLLALVLGLLLYVVSAREPAARPGAFDRLQLGLVVAALATDVVMLAAMLTRTAEYGLSPNKVAALGLDAVLLGNLVRAAMLQRDFLRGRVRAAALERWQTTYLPVFGAWAAVVVVTFGPAFGFV</sequence>
<accession>A0A2M8WSR1</accession>
<dbReference type="Proteomes" id="UP000231586">
    <property type="component" value="Unassembled WGS sequence"/>
</dbReference>
<feature type="transmembrane region" description="Helical" evidence="1">
    <location>
        <begin position="178"/>
        <end position="196"/>
    </location>
</feature>
<feature type="transmembrane region" description="Helical" evidence="1">
    <location>
        <begin position="148"/>
        <end position="169"/>
    </location>
</feature>
<dbReference type="NCBIfam" id="NF038403">
    <property type="entry name" value="perm_prefix_1"/>
    <property type="match status" value="1"/>
</dbReference>
<dbReference type="EMBL" id="PGTZ01000007">
    <property type="protein sequence ID" value="PJI93981.1"/>
    <property type="molecule type" value="Genomic_DNA"/>
</dbReference>
<keyword evidence="1" id="KW-0812">Transmembrane</keyword>
<proteinExistence type="predicted"/>
<name>A0A2M8WSR1_9MICO</name>
<feature type="transmembrane region" description="Helical" evidence="1">
    <location>
        <begin position="411"/>
        <end position="429"/>
    </location>
</feature>
<feature type="transmembrane region" description="Helical" evidence="1">
    <location>
        <begin position="114"/>
        <end position="136"/>
    </location>
</feature>
<keyword evidence="1" id="KW-0472">Membrane</keyword>
<feature type="transmembrane region" description="Helical" evidence="1">
    <location>
        <begin position="202"/>
        <end position="225"/>
    </location>
</feature>
<dbReference type="RefSeq" id="WP_100349898.1">
    <property type="nucleotide sequence ID" value="NZ_PGTZ01000007.1"/>
</dbReference>
<reference evidence="2 3" key="1">
    <citation type="submission" date="2017-11" db="EMBL/GenBank/DDBJ databases">
        <title>Genomic Encyclopedia of Archaeal and Bacterial Type Strains, Phase II (KMG-II): From Individual Species to Whole Genera.</title>
        <authorList>
            <person name="Goeker M."/>
        </authorList>
    </citation>
    <scope>NUCLEOTIDE SEQUENCE [LARGE SCALE GENOMIC DNA]</scope>
    <source>
        <strain evidence="2 3">DSM 22413</strain>
    </source>
</reference>
<evidence type="ECO:0008006" key="4">
    <source>
        <dbReference type="Google" id="ProtNLM"/>
    </source>
</evidence>
<comment type="caution">
    <text evidence="2">The sequence shown here is derived from an EMBL/GenBank/DDBJ whole genome shotgun (WGS) entry which is preliminary data.</text>
</comment>